<dbReference type="Pfam" id="PF02463">
    <property type="entry name" value="SMC_N"/>
    <property type="match status" value="1"/>
</dbReference>
<dbReference type="InterPro" id="IPR003395">
    <property type="entry name" value="RecF/RecN/SMC_N"/>
</dbReference>
<dbReference type="Gene3D" id="3.40.50.300">
    <property type="entry name" value="P-loop containing nucleotide triphosphate hydrolases"/>
    <property type="match status" value="2"/>
</dbReference>
<dbReference type="EMBL" id="MEYS01000003">
    <property type="protein sequence ID" value="OGD33821.1"/>
    <property type="molecule type" value="Genomic_DNA"/>
</dbReference>
<dbReference type="PANTHER" id="PTHR43977">
    <property type="entry name" value="STRUCTURAL MAINTENANCE OF CHROMOSOMES PROTEIN 3"/>
    <property type="match status" value="1"/>
</dbReference>
<dbReference type="AlphaFoldDB" id="A0A1F5BTB9"/>
<feature type="coiled-coil region" evidence="1">
    <location>
        <begin position="533"/>
        <end position="560"/>
    </location>
</feature>
<evidence type="ECO:0000256" key="1">
    <source>
        <dbReference type="SAM" id="Coils"/>
    </source>
</evidence>
<gene>
    <name evidence="3" type="ORF">A2988_01970</name>
</gene>
<feature type="coiled-coil region" evidence="1">
    <location>
        <begin position="210"/>
        <end position="318"/>
    </location>
</feature>
<reference evidence="3 4" key="1">
    <citation type="journal article" date="2016" name="Nat. Commun.">
        <title>Thousands of microbial genomes shed light on interconnected biogeochemical processes in an aquifer system.</title>
        <authorList>
            <person name="Anantharaman K."/>
            <person name="Brown C.T."/>
            <person name="Hug L.A."/>
            <person name="Sharon I."/>
            <person name="Castelle C.J."/>
            <person name="Probst A.J."/>
            <person name="Thomas B.C."/>
            <person name="Singh A."/>
            <person name="Wilkins M.J."/>
            <person name="Karaoz U."/>
            <person name="Brodie E.L."/>
            <person name="Williams K.H."/>
            <person name="Hubbard S.S."/>
            <person name="Banfield J.F."/>
        </authorList>
    </citation>
    <scope>NUCLEOTIDE SEQUENCE [LARGE SCALE GENOMIC DNA]</scope>
</reference>
<evidence type="ECO:0000313" key="3">
    <source>
        <dbReference type="EMBL" id="OGD33821.1"/>
    </source>
</evidence>
<accession>A0A1F5BTB9</accession>
<sequence length="743" mass="84277">MSTVKCFFMYLKKLELHGFKSFASTAMLEFEHGISAIVGPNGSGKSNVADALRFVLGEQSMKSVRSKKMEDLIFSGSASKPRMNMASVAIHFDNSDKAFPLEFDSVVIRRKVFRDGENQYFINDAHVRLKDLAELIAKAHLGLKGYTIINQGMGDAILSASPKERREIIFEALGLKEFQMKKSEALLKLAQTRTNLDNAHNIVREIEPHLKFLKKQAEKIEERHHLEQKLKELESQYLHKQVRALERKEQQLEKEASAGQDARVRLQIELARVAKEIESNQGAIENAFGDVAKFEQALLALEEERNDLSREIGKVEGMLALSGKNRSEDARVAAVTMAYVKEKLEALNLLLEEFKQCSTYEMLHQKSSHFMKQFGAVLRDIRENKISTAMCSETGPEPIAPASDVGELEKRRKELQELLCLSDEKLRSAKEEIRKINASHAGTRELVYELKNTQREKEFSLQNLQEKFASFDREIGEVHKEKEILNKEIRFLQGQGSFFPIDDSSVLHTQQDEEIRRNIERMKLKLENIDLIDSNVKQEYEETQKRYDFLTKESEDLLTATSSLVKVIAELDELISERFKIAFVNINKNFNAYFKTLFGGGTAHLEVVDNAPAPDEQEQEMENKDAYGVDIEVLLPKKKVSGLAMLSGGERTLTSLALLFALVSTSPPPFLVLDEIDAPLDEANSLRFAEILKELKAHTQFIVITHNRETMRQADILYGVTMQDEGVSKLLSLKFDAATELVA</sequence>
<dbReference type="InterPro" id="IPR027417">
    <property type="entry name" value="P-loop_NTPase"/>
</dbReference>
<evidence type="ECO:0000259" key="2">
    <source>
        <dbReference type="Pfam" id="PF02463"/>
    </source>
</evidence>
<dbReference type="STRING" id="1797298.A2988_01970"/>
<dbReference type="Proteomes" id="UP000176650">
    <property type="component" value="Unassembled WGS sequence"/>
</dbReference>
<dbReference type="SUPFAM" id="SSF52540">
    <property type="entry name" value="P-loop containing nucleoside triphosphate hydrolases"/>
    <property type="match status" value="1"/>
</dbReference>
<proteinExistence type="predicted"/>
<dbReference type="Gene3D" id="6.10.140.1720">
    <property type="match status" value="1"/>
</dbReference>
<organism evidence="3 4">
    <name type="scientific">Candidatus Azambacteria bacterium RIFCSPLOWO2_01_FULL_46_25</name>
    <dbReference type="NCBI Taxonomy" id="1797298"/>
    <lineage>
        <taxon>Bacteria</taxon>
        <taxon>Candidatus Azamiibacteriota</taxon>
    </lineage>
</organism>
<comment type="caution">
    <text evidence="3">The sequence shown here is derived from an EMBL/GenBank/DDBJ whole genome shotgun (WGS) entry which is preliminary data.</text>
</comment>
<feature type="domain" description="RecF/RecN/SMC N-terminal" evidence="2">
    <location>
        <begin position="10"/>
        <end position="728"/>
    </location>
</feature>
<protein>
    <recommendedName>
        <fullName evidence="2">RecF/RecN/SMC N-terminal domain-containing protein</fullName>
    </recommendedName>
</protein>
<name>A0A1F5BTB9_9BACT</name>
<evidence type="ECO:0000313" key="4">
    <source>
        <dbReference type="Proteomes" id="UP000176650"/>
    </source>
</evidence>
<keyword evidence="1" id="KW-0175">Coiled coil</keyword>